<organism evidence="1 2">
    <name type="scientific">Ornithinimicrobium cerasi</name>
    <dbReference type="NCBI Taxonomy" id="2248773"/>
    <lineage>
        <taxon>Bacteria</taxon>
        <taxon>Bacillati</taxon>
        <taxon>Actinomycetota</taxon>
        <taxon>Actinomycetes</taxon>
        <taxon>Micrococcales</taxon>
        <taxon>Ornithinimicrobiaceae</taxon>
        <taxon>Ornithinimicrobium</taxon>
    </lineage>
</organism>
<protein>
    <submittedName>
        <fullName evidence="1">Glucuronide carrier protein</fullName>
    </submittedName>
</protein>
<dbReference type="AlphaFoldDB" id="A0A285VND9"/>
<sequence>MTMSQQSSRADRADQTDQTVKPVVTVFEQYGAGAEEVGRRVAEALALPFHEQAFSSDDIEGEVASASAQNAVLAQVYSAMGGAYGGFEGRDVVTTQEQKYDLVMDNNRTVLGYAQDGGVIVGRNATVILADRPHTVHVLLTGSVGDRVARAAEQHGIPVERAAARQSKEDQVRADMSVTLYGWDPRLPDRYDLVINTSRISPAAAAAAIVDAVRTSTSAG</sequence>
<evidence type="ECO:0000313" key="2">
    <source>
        <dbReference type="Proteomes" id="UP000219688"/>
    </source>
</evidence>
<dbReference type="RefSeq" id="WP_097187791.1">
    <property type="nucleotide sequence ID" value="NZ_OBQK01000004.1"/>
</dbReference>
<evidence type="ECO:0000313" key="1">
    <source>
        <dbReference type="EMBL" id="SOC55098.1"/>
    </source>
</evidence>
<accession>A0A285VND9</accession>
<dbReference type="Proteomes" id="UP000219688">
    <property type="component" value="Unassembled WGS sequence"/>
</dbReference>
<gene>
    <name evidence="1" type="ORF">SAMN05421879_104155</name>
</gene>
<proteinExistence type="predicted"/>
<name>A0A285VND9_9MICO</name>
<dbReference type="EMBL" id="OBQK01000004">
    <property type="protein sequence ID" value="SOC55098.1"/>
    <property type="molecule type" value="Genomic_DNA"/>
</dbReference>
<reference evidence="2" key="1">
    <citation type="submission" date="2017-08" db="EMBL/GenBank/DDBJ databases">
        <authorList>
            <person name="Varghese N."/>
            <person name="Submissions S."/>
        </authorList>
    </citation>
    <scope>NUCLEOTIDE SEQUENCE [LARGE SCALE GENOMIC DNA]</scope>
    <source>
        <strain evidence="2">USBA17B2</strain>
    </source>
</reference>
<dbReference type="Pfam" id="PF13189">
    <property type="entry name" value="Cytidylate_kin2"/>
    <property type="match status" value="1"/>
</dbReference>
<dbReference type="Gene3D" id="3.40.50.300">
    <property type="entry name" value="P-loop containing nucleotide triphosphate hydrolases"/>
    <property type="match status" value="1"/>
</dbReference>
<keyword evidence="2" id="KW-1185">Reference proteome</keyword>
<dbReference type="InterPro" id="IPR027417">
    <property type="entry name" value="P-loop_NTPase"/>
</dbReference>